<evidence type="ECO:0000256" key="11">
    <source>
        <dbReference type="ARBA" id="ARBA00023166"/>
    </source>
</evidence>
<dbReference type="eggNOG" id="ENOG502SQHD">
    <property type="taxonomic scope" value="Eukaryota"/>
</dbReference>
<dbReference type="EMBL" id="EQ962652">
    <property type="protein sequence ID" value="EED24612.1"/>
    <property type="molecule type" value="Genomic_DNA"/>
</dbReference>
<feature type="transmembrane region" description="Helical" evidence="13">
    <location>
        <begin position="12"/>
        <end position="32"/>
    </location>
</feature>
<evidence type="ECO:0000256" key="4">
    <source>
        <dbReference type="ARBA" id="ARBA00022692"/>
    </source>
</evidence>
<accession>B8LWX9</accession>
<keyword evidence="8" id="KW-0756">Sterol biosynthesis</keyword>
<dbReference type="HOGENOM" id="CLU_114589_0_0_1"/>
<proteinExistence type="inferred from homology"/>
<dbReference type="InterPro" id="IPR005352">
    <property type="entry name" value="Erg28"/>
</dbReference>
<evidence type="ECO:0000256" key="3">
    <source>
        <dbReference type="ARBA" id="ARBA00022516"/>
    </source>
</evidence>
<dbReference type="RefSeq" id="XP_002341999.1">
    <property type="nucleotide sequence ID" value="XM_002341958.1"/>
</dbReference>
<keyword evidence="9" id="KW-0443">Lipid metabolism</keyword>
<dbReference type="OrthoDB" id="6485510at2759"/>
<name>B8LWX9_TALSN</name>
<evidence type="ECO:0000256" key="10">
    <source>
        <dbReference type="ARBA" id="ARBA00023136"/>
    </source>
</evidence>
<reference evidence="15" key="1">
    <citation type="journal article" date="2015" name="Genome Announc.">
        <title>Genome sequence of the AIDS-associated pathogen Penicillium marneffei (ATCC18224) and its near taxonomic relative Talaromyces stipitatus (ATCC10500).</title>
        <authorList>
            <person name="Nierman W.C."/>
            <person name="Fedorova-Abrams N.D."/>
            <person name="Andrianopoulos A."/>
        </authorList>
    </citation>
    <scope>NUCLEOTIDE SEQUENCE [LARGE SCALE GENOMIC DNA]</scope>
    <source>
        <strain evidence="15">ATCC 10500 / CBS 375.48 / QM 6759 / NRRL 1006</strain>
    </source>
</reference>
<feature type="transmembrane region" description="Helical" evidence="13">
    <location>
        <begin position="80"/>
        <end position="101"/>
    </location>
</feature>
<evidence type="ECO:0008006" key="16">
    <source>
        <dbReference type="Google" id="ProtNLM"/>
    </source>
</evidence>
<dbReference type="GO" id="GO:0030674">
    <property type="term" value="F:protein-macromolecule adaptor activity"/>
    <property type="evidence" value="ECO:0007669"/>
    <property type="project" value="TreeGrafter"/>
</dbReference>
<dbReference type="GO" id="GO:0005789">
    <property type="term" value="C:endoplasmic reticulum membrane"/>
    <property type="evidence" value="ECO:0007669"/>
    <property type="project" value="UniProtKB-SubCell"/>
</dbReference>
<comment type="subcellular location">
    <subcellularLocation>
        <location evidence="1">Endoplasmic reticulum membrane</location>
        <topology evidence="1">Multi-pass membrane protein</topology>
    </subcellularLocation>
</comment>
<dbReference type="GO" id="GO:0016126">
    <property type="term" value="P:sterol biosynthetic process"/>
    <property type="evidence" value="ECO:0007669"/>
    <property type="project" value="UniProtKB-KW"/>
</dbReference>
<dbReference type="PANTHER" id="PTHR15451">
    <property type="entry name" value="ERGOSTEROL BIOSYNTHETIC PROTEIN 28-RELATED"/>
    <property type="match status" value="1"/>
</dbReference>
<evidence type="ECO:0000256" key="1">
    <source>
        <dbReference type="ARBA" id="ARBA00004477"/>
    </source>
</evidence>
<dbReference type="Proteomes" id="UP000001745">
    <property type="component" value="Unassembled WGS sequence"/>
</dbReference>
<keyword evidence="6" id="KW-0752">Steroid biosynthesis</keyword>
<dbReference type="PhylomeDB" id="B8LWX9"/>
<dbReference type="VEuPathDB" id="FungiDB:TSTA_079670"/>
<evidence type="ECO:0000256" key="2">
    <source>
        <dbReference type="ARBA" id="ARBA00005377"/>
    </source>
</evidence>
<evidence type="ECO:0000256" key="5">
    <source>
        <dbReference type="ARBA" id="ARBA00022824"/>
    </source>
</evidence>
<evidence type="ECO:0000256" key="7">
    <source>
        <dbReference type="ARBA" id="ARBA00022989"/>
    </source>
</evidence>
<dbReference type="Pfam" id="PF03694">
    <property type="entry name" value="Erg28"/>
    <property type="match status" value="1"/>
</dbReference>
<dbReference type="AlphaFoldDB" id="B8LWX9"/>
<protein>
    <recommendedName>
        <fullName evidence="16">Ergosterol biosynthesis protein Erg28</fullName>
    </recommendedName>
</protein>
<evidence type="ECO:0000256" key="13">
    <source>
        <dbReference type="SAM" id="Phobius"/>
    </source>
</evidence>
<dbReference type="STRING" id="441959.B8LWX9"/>
<keyword evidence="4 13" id="KW-0812">Transmembrane</keyword>
<keyword evidence="12" id="KW-0753">Steroid metabolism</keyword>
<keyword evidence="3" id="KW-0444">Lipid biosynthesis</keyword>
<evidence type="ECO:0000256" key="6">
    <source>
        <dbReference type="ARBA" id="ARBA00022955"/>
    </source>
</evidence>
<dbReference type="OMA" id="HSAVCYA"/>
<keyword evidence="5" id="KW-0256">Endoplasmic reticulum</keyword>
<keyword evidence="7 13" id="KW-1133">Transmembrane helix</keyword>
<keyword evidence="10 13" id="KW-0472">Membrane</keyword>
<dbReference type="GeneID" id="8103908"/>
<dbReference type="InParanoid" id="B8LWX9"/>
<organism evidence="14 15">
    <name type="scientific">Talaromyces stipitatus (strain ATCC 10500 / CBS 375.48 / QM 6759 / NRRL 1006)</name>
    <name type="common">Penicillium stipitatum</name>
    <dbReference type="NCBI Taxonomy" id="441959"/>
    <lineage>
        <taxon>Eukaryota</taxon>
        <taxon>Fungi</taxon>
        <taxon>Dikarya</taxon>
        <taxon>Ascomycota</taxon>
        <taxon>Pezizomycotina</taxon>
        <taxon>Eurotiomycetes</taxon>
        <taxon>Eurotiomycetidae</taxon>
        <taxon>Eurotiales</taxon>
        <taxon>Trichocomaceae</taxon>
        <taxon>Talaromyces</taxon>
        <taxon>Talaromyces sect. Talaromyces</taxon>
    </lineage>
</organism>
<evidence type="ECO:0000256" key="9">
    <source>
        <dbReference type="ARBA" id="ARBA00023098"/>
    </source>
</evidence>
<feature type="transmembrane region" description="Helical" evidence="13">
    <location>
        <begin position="113"/>
        <end position="133"/>
    </location>
</feature>
<keyword evidence="15" id="KW-1185">Reference proteome</keyword>
<evidence type="ECO:0000256" key="8">
    <source>
        <dbReference type="ARBA" id="ARBA00023011"/>
    </source>
</evidence>
<comment type="similarity">
    <text evidence="2">Belongs to the ERG28 family.</text>
</comment>
<evidence type="ECO:0000313" key="14">
    <source>
        <dbReference type="EMBL" id="EED24612.1"/>
    </source>
</evidence>
<evidence type="ECO:0000256" key="12">
    <source>
        <dbReference type="ARBA" id="ARBA00023221"/>
    </source>
</evidence>
<evidence type="ECO:0000313" key="15">
    <source>
        <dbReference type="Proteomes" id="UP000001745"/>
    </source>
</evidence>
<dbReference type="PANTHER" id="PTHR15451:SF19">
    <property type="entry name" value="ERGOSTEROL BIOSYNTHETIC PROTEIN 28 HOMOLOG"/>
    <property type="match status" value="1"/>
</dbReference>
<gene>
    <name evidence="14" type="ORF">TSTA_079670</name>
</gene>
<sequence length="135" mass="15192">MAVFPSAVDGFLPYALFVTSTMALVHSVVTYIRPIPALTAFSGPSAPPPNALTAHIYGVKNIYTGLIRLYAAYNIHNRELYTLAILTYAGVLFLYGGELFIWQTTRMREAFSALFIPTTMLYWMLIQKGWYLLDN</sequence>
<keyword evidence="11" id="KW-1207">Sterol metabolism</keyword>